<dbReference type="InterPro" id="IPR036249">
    <property type="entry name" value="Thioredoxin-like_sf"/>
</dbReference>
<dbReference type="InterPro" id="IPR052250">
    <property type="entry name" value="PDI_TMX3"/>
</dbReference>
<dbReference type="InterPro" id="IPR017937">
    <property type="entry name" value="Thioredoxin_CS"/>
</dbReference>
<evidence type="ECO:0000256" key="6">
    <source>
        <dbReference type="SAM" id="SignalP"/>
    </source>
</evidence>
<comment type="subcellular location">
    <subcellularLocation>
        <location evidence="1">Endoplasmic reticulum membrane</location>
        <topology evidence="1">Single-pass membrane protein</topology>
    </subcellularLocation>
</comment>
<dbReference type="GO" id="GO:0016853">
    <property type="term" value="F:isomerase activity"/>
    <property type="evidence" value="ECO:0007669"/>
    <property type="project" value="UniProtKB-KW"/>
</dbReference>
<dbReference type="InterPro" id="IPR013766">
    <property type="entry name" value="Thioredoxin_domain"/>
</dbReference>
<feature type="signal peptide" evidence="6">
    <location>
        <begin position="1"/>
        <end position="25"/>
    </location>
</feature>
<feature type="domain" description="Thioredoxin" evidence="7">
    <location>
        <begin position="6"/>
        <end position="129"/>
    </location>
</feature>
<dbReference type="PROSITE" id="PS51352">
    <property type="entry name" value="THIOREDOXIN_2"/>
    <property type="match status" value="1"/>
</dbReference>
<dbReference type="PANTHER" id="PTHR46426">
    <property type="entry name" value="PROTEIN DISULFIDE-ISOMERASE TMX3"/>
    <property type="match status" value="1"/>
</dbReference>
<protein>
    <submittedName>
        <fullName evidence="8">Putative disulfide-isomerase txndc10</fullName>
    </submittedName>
</protein>
<dbReference type="Gene3D" id="3.40.30.10">
    <property type="entry name" value="Glutaredoxin"/>
    <property type="match status" value="2"/>
</dbReference>
<dbReference type="PROSITE" id="PS00194">
    <property type="entry name" value="THIOREDOXIN_1"/>
    <property type="match status" value="1"/>
</dbReference>
<evidence type="ECO:0000256" key="3">
    <source>
        <dbReference type="ARBA" id="ARBA00022989"/>
    </source>
</evidence>
<evidence type="ECO:0000256" key="5">
    <source>
        <dbReference type="ARBA" id="ARBA00045246"/>
    </source>
</evidence>
<proteinExistence type="predicted"/>
<keyword evidence="4" id="KW-0472">Membrane</keyword>
<evidence type="ECO:0000259" key="7">
    <source>
        <dbReference type="PROSITE" id="PS51352"/>
    </source>
</evidence>
<keyword evidence="3" id="KW-1133">Transmembrane helix</keyword>
<keyword evidence="6" id="KW-0732">Signal</keyword>
<feature type="chain" id="PRO_5012273320" evidence="6">
    <location>
        <begin position="26"/>
        <end position="430"/>
    </location>
</feature>
<dbReference type="EMBL" id="GFDF01004048">
    <property type="protein sequence ID" value="JAV10036.1"/>
    <property type="molecule type" value="Transcribed_RNA"/>
</dbReference>
<dbReference type="AlphaFoldDB" id="A0A1L8DUG1"/>
<name>A0A1L8DUG1_9DIPT</name>
<dbReference type="PRINTS" id="PR00421">
    <property type="entry name" value="THIOREDOXIN"/>
</dbReference>
<accession>A0A1L8DUG1</accession>
<evidence type="ECO:0000256" key="4">
    <source>
        <dbReference type="ARBA" id="ARBA00023136"/>
    </source>
</evidence>
<keyword evidence="2" id="KW-0812">Transmembrane</keyword>
<evidence type="ECO:0000256" key="2">
    <source>
        <dbReference type="ARBA" id="ARBA00022692"/>
    </source>
</evidence>
<evidence type="ECO:0000256" key="1">
    <source>
        <dbReference type="ARBA" id="ARBA00004389"/>
    </source>
</evidence>
<reference evidence="8" key="1">
    <citation type="submission" date="2016-12" db="EMBL/GenBank/DDBJ databases">
        <title>An insight into the sialome and mialome of the sand fly, Nyssomyia neivai.</title>
        <authorList>
            <person name="Sebastian V."/>
            <person name="Goulart T.M."/>
            <person name="Oliveira W."/>
            <person name="Calvo E."/>
            <person name="Oliveira L.F."/>
            <person name="Pinto M.C."/>
            <person name="Rosselino A.M."/>
            <person name="Ribeiro J.M."/>
        </authorList>
    </citation>
    <scope>NUCLEOTIDE SEQUENCE</scope>
</reference>
<dbReference type="Pfam" id="PF00085">
    <property type="entry name" value="Thioredoxin"/>
    <property type="match status" value="1"/>
</dbReference>
<sequence length="430" mass="49566">MNIPSMSTIKFLIILSLVFLDTSDGSRVLELSDRFLDVRHEGQWFVKFYAPWCAHCKRLEPVWSHVAQTLYNTNVRVGKVDCTRFTSVAQTFNINSFPTIIFIKDGLEFIYNGERSKEELIHFVMRMSGPPVQLVTRTDSVDMLKASHPIFFSYIGKQEGLLWDTYAAVAENFQAHGFFYATSLEIAREHFDIDTLPAVIVYKERNHFYYPLSGEMAFVEPSHMNRTLHAWVNEERFSIFPKVTRSNINELMLTRKYLVLAVVEENRLAEVAAHELEFRDMIESIIRINHDKFHTRFQFGWIGTPELAHSIAMDTLATPHLLVLNSTTSEHHIPDDEPLKLTPEAIQVFLENIHNQSAPVYGGNSFLVRIYRSYFEAKRSLSEMWRGNPVLTSVLFGLPLGFLSLIIYSICCADILDADDEDNDVHEKNE</sequence>
<evidence type="ECO:0000313" key="8">
    <source>
        <dbReference type="EMBL" id="JAV10036.1"/>
    </source>
</evidence>
<dbReference type="FunFam" id="3.40.30.10:FF:000300">
    <property type="entry name" value="Blast:Protein disulfide-isomerase TMX3"/>
    <property type="match status" value="1"/>
</dbReference>
<dbReference type="Pfam" id="PF13848">
    <property type="entry name" value="Thioredoxin_6"/>
    <property type="match status" value="1"/>
</dbReference>
<organism evidence="8">
    <name type="scientific">Nyssomyia neivai</name>
    <dbReference type="NCBI Taxonomy" id="330878"/>
    <lineage>
        <taxon>Eukaryota</taxon>
        <taxon>Metazoa</taxon>
        <taxon>Ecdysozoa</taxon>
        <taxon>Arthropoda</taxon>
        <taxon>Hexapoda</taxon>
        <taxon>Insecta</taxon>
        <taxon>Pterygota</taxon>
        <taxon>Neoptera</taxon>
        <taxon>Endopterygota</taxon>
        <taxon>Diptera</taxon>
        <taxon>Nematocera</taxon>
        <taxon>Psychodoidea</taxon>
        <taxon>Psychodidae</taxon>
        <taxon>Nyssomyia</taxon>
    </lineage>
</organism>
<comment type="function">
    <text evidence="5">Probable disulfide isomerase, which participates in the folding of proteins containing disulfide bonds. May act as a dithiol oxidase. Acts as a regulator of endoplasmic reticulum-mitochondria contact sites via its ability to regulate redox signals.</text>
</comment>
<keyword evidence="8" id="KW-0413">Isomerase</keyword>
<dbReference type="SUPFAM" id="SSF52833">
    <property type="entry name" value="Thioredoxin-like"/>
    <property type="match status" value="2"/>
</dbReference>
<dbReference type="PANTHER" id="PTHR46426:SF1">
    <property type="entry name" value="PROTEIN DISULFIDE-ISOMERASE TMX3"/>
    <property type="match status" value="1"/>
</dbReference>
<dbReference type="GO" id="GO:0005789">
    <property type="term" value="C:endoplasmic reticulum membrane"/>
    <property type="evidence" value="ECO:0007669"/>
    <property type="project" value="UniProtKB-SubCell"/>
</dbReference>